<dbReference type="CDD" id="cd01059">
    <property type="entry name" value="CCC1_like"/>
    <property type="match status" value="1"/>
</dbReference>
<evidence type="ECO:0000256" key="2">
    <source>
        <dbReference type="ARBA" id="ARBA00022692"/>
    </source>
</evidence>
<dbReference type="GO" id="GO:0005384">
    <property type="term" value="F:manganese ion transmembrane transporter activity"/>
    <property type="evidence" value="ECO:0007669"/>
    <property type="project" value="InterPro"/>
</dbReference>
<dbReference type="GO" id="GO:0030026">
    <property type="term" value="P:intracellular manganese ion homeostasis"/>
    <property type="evidence" value="ECO:0007669"/>
    <property type="project" value="InterPro"/>
</dbReference>
<feature type="transmembrane region" description="Helical" evidence="5">
    <location>
        <begin position="41"/>
        <end position="62"/>
    </location>
</feature>
<feature type="transmembrane region" description="Helical" evidence="5">
    <location>
        <begin position="111"/>
        <end position="131"/>
    </location>
</feature>
<dbReference type="Proteomes" id="UP000178534">
    <property type="component" value="Unassembled WGS sequence"/>
</dbReference>
<keyword evidence="3 5" id="KW-1133">Transmembrane helix</keyword>
<sequence length="164" mass="17303">MTRENIESLFRNFVFGVEDSLVSTVGLLSGVAAAGEPVRTIVLAGVVLIFVEAFSMGVGSLLSDNSTKELNSAGNIPLSRSYLGGITMFISYFITGFIPLSPYLFLERTSAFVVSIVISLIALLLLGMFSARLAHISVVKKGIQMLVLGGSAIMLGVIVGALIN</sequence>
<organism evidence="6 7">
    <name type="scientific">Candidatus Lloydbacteria bacterium RIFCSPLOWO2_01_FULL_50_20</name>
    <dbReference type="NCBI Taxonomy" id="1798665"/>
    <lineage>
        <taxon>Bacteria</taxon>
        <taxon>Candidatus Lloydiibacteriota</taxon>
    </lineage>
</organism>
<reference evidence="6 7" key="1">
    <citation type="journal article" date="2016" name="Nat. Commun.">
        <title>Thousands of microbial genomes shed light on interconnected biogeochemical processes in an aquifer system.</title>
        <authorList>
            <person name="Anantharaman K."/>
            <person name="Brown C.T."/>
            <person name="Hug L.A."/>
            <person name="Sharon I."/>
            <person name="Castelle C.J."/>
            <person name="Probst A.J."/>
            <person name="Thomas B.C."/>
            <person name="Singh A."/>
            <person name="Wilkins M.J."/>
            <person name="Karaoz U."/>
            <person name="Brodie E.L."/>
            <person name="Williams K.H."/>
            <person name="Hubbard S.S."/>
            <person name="Banfield J.F."/>
        </authorList>
    </citation>
    <scope>NUCLEOTIDE SEQUENCE [LARGE SCALE GENOMIC DNA]</scope>
</reference>
<feature type="transmembrane region" description="Helical" evidence="5">
    <location>
        <begin position="143"/>
        <end position="163"/>
    </location>
</feature>
<evidence type="ECO:0000313" key="6">
    <source>
        <dbReference type="EMBL" id="OGZ11478.1"/>
    </source>
</evidence>
<evidence type="ECO:0000256" key="3">
    <source>
        <dbReference type="ARBA" id="ARBA00022989"/>
    </source>
</evidence>
<evidence type="ECO:0000256" key="5">
    <source>
        <dbReference type="SAM" id="Phobius"/>
    </source>
</evidence>
<evidence type="ECO:0008006" key="8">
    <source>
        <dbReference type="Google" id="ProtNLM"/>
    </source>
</evidence>
<dbReference type="STRING" id="1798665.A2942_04515"/>
<evidence type="ECO:0000256" key="4">
    <source>
        <dbReference type="ARBA" id="ARBA00023136"/>
    </source>
</evidence>
<accession>A0A1G2DFA5</accession>
<comment type="caution">
    <text evidence="6">The sequence shown here is derived from an EMBL/GenBank/DDBJ whole genome shotgun (WGS) entry which is preliminary data.</text>
</comment>
<feature type="transmembrane region" description="Helical" evidence="5">
    <location>
        <begin position="82"/>
        <end position="105"/>
    </location>
</feature>
<gene>
    <name evidence="6" type="ORF">A2942_04515</name>
</gene>
<name>A0A1G2DFA5_9BACT</name>
<evidence type="ECO:0000313" key="7">
    <source>
        <dbReference type="Proteomes" id="UP000178534"/>
    </source>
</evidence>
<evidence type="ECO:0000256" key="1">
    <source>
        <dbReference type="ARBA" id="ARBA00004127"/>
    </source>
</evidence>
<dbReference type="EMBL" id="MHLP01000037">
    <property type="protein sequence ID" value="OGZ11478.1"/>
    <property type="molecule type" value="Genomic_DNA"/>
</dbReference>
<dbReference type="AlphaFoldDB" id="A0A1G2DFA5"/>
<comment type="subcellular location">
    <subcellularLocation>
        <location evidence="1">Endomembrane system</location>
        <topology evidence="1">Multi-pass membrane protein</topology>
    </subcellularLocation>
</comment>
<dbReference type="Pfam" id="PF01988">
    <property type="entry name" value="VIT1"/>
    <property type="match status" value="2"/>
</dbReference>
<dbReference type="GO" id="GO:0012505">
    <property type="term" value="C:endomembrane system"/>
    <property type="evidence" value="ECO:0007669"/>
    <property type="project" value="UniProtKB-SubCell"/>
</dbReference>
<keyword evidence="4 5" id="KW-0472">Membrane</keyword>
<dbReference type="InterPro" id="IPR008217">
    <property type="entry name" value="Ccc1_fam"/>
</dbReference>
<proteinExistence type="predicted"/>
<keyword evidence="2 5" id="KW-0812">Transmembrane</keyword>
<dbReference type="PANTHER" id="PTHR31851">
    <property type="entry name" value="FE(2+)/MN(2+) TRANSPORTER PCL1"/>
    <property type="match status" value="1"/>
</dbReference>
<feature type="transmembrane region" description="Helical" evidence="5">
    <location>
        <begin position="12"/>
        <end position="35"/>
    </location>
</feature>
<protein>
    <recommendedName>
        <fullName evidence="8">VIT family protein</fullName>
    </recommendedName>
</protein>